<dbReference type="PROSITE" id="PS50068">
    <property type="entry name" value="LDLRA_2"/>
    <property type="match status" value="1"/>
</dbReference>
<evidence type="ECO:0000256" key="8">
    <source>
        <dbReference type="ARBA" id="ARBA00022588"/>
    </source>
</evidence>
<dbReference type="GO" id="GO:0031640">
    <property type="term" value="P:killing of cells of another organism"/>
    <property type="evidence" value="ECO:0007669"/>
    <property type="project" value="UniProtKB-KW"/>
</dbReference>
<dbReference type="InterPro" id="IPR000884">
    <property type="entry name" value="TSP1_rpt"/>
</dbReference>
<dbReference type="SUPFAM" id="SSF82895">
    <property type="entry name" value="TSP-1 type 1 repeat"/>
    <property type="match status" value="1"/>
</dbReference>
<dbReference type="GO" id="GO:0044218">
    <property type="term" value="C:other organism cell membrane"/>
    <property type="evidence" value="ECO:0007669"/>
    <property type="project" value="UniProtKB-KW"/>
</dbReference>
<keyword evidence="6" id="KW-0245">EGF-like domain</keyword>
<dbReference type="SMART" id="SM00457">
    <property type="entry name" value="MACPF"/>
    <property type="match status" value="1"/>
</dbReference>
<dbReference type="Pfam" id="PF00057">
    <property type="entry name" value="Ldl_recept_a"/>
    <property type="match status" value="1"/>
</dbReference>
<keyword evidence="8" id="KW-0399">Innate immunity</keyword>
<dbReference type="STRING" id="8005.ENSEEEP00000002049"/>
<evidence type="ECO:0000256" key="20">
    <source>
        <dbReference type="ARBA" id="ARBA00023298"/>
    </source>
</evidence>
<comment type="similarity">
    <text evidence="3">Belongs to the complement C6/C7/C8/C9 family.</text>
</comment>
<dbReference type="Proteomes" id="UP000314983">
    <property type="component" value="Chromosome 19"/>
</dbReference>
<evidence type="ECO:0000256" key="11">
    <source>
        <dbReference type="ARBA" id="ARBA00022737"/>
    </source>
</evidence>
<dbReference type="GeneTree" id="ENSGT00940000160126"/>
<dbReference type="PROSITE" id="PS01186">
    <property type="entry name" value="EGF_2"/>
    <property type="match status" value="1"/>
</dbReference>
<dbReference type="OMA" id="CQPGVTI"/>
<dbReference type="AlphaFoldDB" id="A0A4W4DSA5"/>
<dbReference type="SMART" id="SM00192">
    <property type="entry name" value="LDLa"/>
    <property type="match status" value="1"/>
</dbReference>
<reference evidence="24" key="5">
    <citation type="submission" date="2025-09" db="UniProtKB">
        <authorList>
            <consortium name="Ensembl"/>
        </authorList>
    </citation>
    <scope>IDENTIFICATION</scope>
</reference>
<dbReference type="Gene3D" id="2.10.25.10">
    <property type="entry name" value="Laminin"/>
    <property type="match status" value="1"/>
</dbReference>
<evidence type="ECO:0000256" key="3">
    <source>
        <dbReference type="ARBA" id="ARBA00009214"/>
    </source>
</evidence>
<evidence type="ECO:0000256" key="7">
    <source>
        <dbReference type="ARBA" id="ARBA00022537"/>
    </source>
</evidence>
<evidence type="ECO:0000256" key="9">
    <source>
        <dbReference type="ARBA" id="ARBA00022692"/>
    </source>
</evidence>
<comment type="caution">
    <text evidence="21">Lacks conserved residue(s) required for the propagation of feature annotation.</text>
</comment>
<evidence type="ECO:0000256" key="17">
    <source>
        <dbReference type="ARBA" id="ARBA00023157"/>
    </source>
</evidence>
<feature type="disulfide bond" evidence="21">
    <location>
        <begin position="131"/>
        <end position="146"/>
    </location>
</feature>
<evidence type="ECO:0000256" key="21">
    <source>
        <dbReference type="PROSITE-ProRule" id="PRU00124"/>
    </source>
</evidence>
<keyword evidence="12" id="KW-0204">Cytolysis</keyword>
<evidence type="ECO:0000256" key="6">
    <source>
        <dbReference type="ARBA" id="ARBA00022536"/>
    </source>
</evidence>
<evidence type="ECO:0000313" key="24">
    <source>
        <dbReference type="Ensembl" id="ENSEEEP00000002049.2"/>
    </source>
</evidence>
<dbReference type="PROSITE" id="PS51412">
    <property type="entry name" value="MACPF_2"/>
    <property type="match status" value="1"/>
</dbReference>
<accession>A0A4W4DSA5</accession>
<dbReference type="InterPro" id="IPR036383">
    <property type="entry name" value="TSP1_rpt_sf"/>
</dbReference>
<evidence type="ECO:0000256" key="10">
    <source>
        <dbReference type="ARBA" id="ARBA00022729"/>
    </source>
</evidence>
<reference evidence="25" key="2">
    <citation type="journal article" date="2017" name="Sci. Adv.">
        <title>A tail of two voltages: Proteomic comparison of the three electric organs of the electric eel.</title>
        <authorList>
            <person name="Traeger L.L."/>
            <person name="Sabat G."/>
            <person name="Barrett-Wilt G.A."/>
            <person name="Wells G.B."/>
            <person name="Sussman M.R."/>
        </authorList>
    </citation>
    <scope>NUCLEOTIDE SEQUENCE [LARGE SCALE GENOMIC DNA]</scope>
</reference>
<protein>
    <recommendedName>
        <fullName evidence="23">MACPF domain-containing protein</fullName>
    </recommendedName>
</protein>
<evidence type="ECO:0000313" key="25">
    <source>
        <dbReference type="Proteomes" id="UP000314983"/>
    </source>
</evidence>
<proteinExistence type="inferred from homology"/>
<keyword evidence="17 21" id="KW-1015">Disulfide bond</keyword>
<evidence type="ECO:0000259" key="23">
    <source>
        <dbReference type="PROSITE" id="PS51412"/>
    </source>
</evidence>
<dbReference type="Pfam" id="PF21195">
    <property type="entry name" value="EGF_C8A_B_C6"/>
    <property type="match status" value="1"/>
</dbReference>
<keyword evidence="4" id="KW-1134">Transmembrane beta strand</keyword>
<dbReference type="Gene3D" id="2.20.100.10">
    <property type="entry name" value="Thrombospondin type-1 (TSP1) repeat"/>
    <property type="match status" value="1"/>
</dbReference>
<keyword evidence="18" id="KW-0179">Complement alternate pathway</keyword>
<keyword evidence="7" id="KW-1052">Target cell membrane</keyword>
<feature type="chain" id="PRO_5044231811" description="MACPF domain-containing protein" evidence="22">
    <location>
        <begin position="29"/>
        <end position="595"/>
    </location>
</feature>
<evidence type="ECO:0000256" key="16">
    <source>
        <dbReference type="ARBA" id="ARBA00023136"/>
    </source>
</evidence>
<keyword evidence="16" id="KW-0472">Membrane</keyword>
<organism evidence="24 25">
    <name type="scientific">Electrophorus electricus</name>
    <name type="common">Electric eel</name>
    <name type="synonym">Gymnotus electricus</name>
    <dbReference type="NCBI Taxonomy" id="8005"/>
    <lineage>
        <taxon>Eukaryota</taxon>
        <taxon>Metazoa</taxon>
        <taxon>Chordata</taxon>
        <taxon>Craniata</taxon>
        <taxon>Vertebrata</taxon>
        <taxon>Euteleostomi</taxon>
        <taxon>Actinopterygii</taxon>
        <taxon>Neopterygii</taxon>
        <taxon>Teleostei</taxon>
        <taxon>Ostariophysi</taxon>
        <taxon>Gymnotiformes</taxon>
        <taxon>Gymnotoidei</taxon>
        <taxon>Gymnotidae</taxon>
        <taxon>Electrophorus</taxon>
    </lineage>
</organism>
<keyword evidence="11" id="KW-0677">Repeat</keyword>
<evidence type="ECO:0000256" key="4">
    <source>
        <dbReference type="ARBA" id="ARBA00022452"/>
    </source>
</evidence>
<keyword evidence="20" id="KW-1053">Target membrane</keyword>
<dbReference type="Pfam" id="PF01823">
    <property type="entry name" value="MACPF"/>
    <property type="match status" value="1"/>
</dbReference>
<dbReference type="GO" id="GO:0006957">
    <property type="term" value="P:complement activation, alternative pathway"/>
    <property type="evidence" value="ECO:0007669"/>
    <property type="project" value="UniProtKB-KW"/>
</dbReference>
<reference evidence="25" key="1">
    <citation type="journal article" date="2014" name="Science">
        <title>Nonhuman genetics. Genomic basis for the convergent evolution of electric organs.</title>
        <authorList>
            <person name="Gallant J.R."/>
            <person name="Traeger L.L."/>
            <person name="Volkening J.D."/>
            <person name="Moffett H."/>
            <person name="Chen P.H."/>
            <person name="Novina C.D."/>
            <person name="Phillips G.N.Jr."/>
            <person name="Anand R."/>
            <person name="Wells G.B."/>
            <person name="Pinch M."/>
            <person name="Guth R."/>
            <person name="Unguez G.A."/>
            <person name="Albert J.S."/>
            <person name="Zakon H.H."/>
            <person name="Samanta M.P."/>
            <person name="Sussman M.R."/>
        </authorList>
    </citation>
    <scope>NUCLEOTIDE SEQUENCE [LARGE SCALE GENOMIC DNA]</scope>
</reference>
<keyword evidence="5" id="KW-0964">Secreted</keyword>
<dbReference type="InterPro" id="IPR036055">
    <property type="entry name" value="LDL_receptor-like_sf"/>
</dbReference>
<keyword evidence="13" id="KW-0391">Immunity</keyword>
<dbReference type="PANTHER" id="PTHR45742">
    <property type="entry name" value="COMPLEMENT COMPONENT C6"/>
    <property type="match status" value="1"/>
</dbReference>
<evidence type="ECO:0000256" key="22">
    <source>
        <dbReference type="SAM" id="SignalP"/>
    </source>
</evidence>
<dbReference type="PROSITE" id="PS00279">
    <property type="entry name" value="MACPF_1"/>
    <property type="match status" value="1"/>
</dbReference>
<dbReference type="Gene3D" id="4.10.400.10">
    <property type="entry name" value="Low-density Lipoprotein Receptor"/>
    <property type="match status" value="1"/>
</dbReference>
<dbReference type="Ensembl" id="ENSEEET00000002088.2">
    <property type="protein sequence ID" value="ENSEEEP00000002049.2"/>
    <property type="gene ID" value="ENSEEEG00000001264.2"/>
</dbReference>
<reference evidence="24" key="3">
    <citation type="submission" date="2020-05" db="EMBL/GenBank/DDBJ databases">
        <title>Electrophorus electricus (electric eel) genome, fEleEle1, primary haplotype.</title>
        <authorList>
            <person name="Myers G."/>
            <person name="Meyer A."/>
            <person name="Fedrigo O."/>
            <person name="Formenti G."/>
            <person name="Rhie A."/>
            <person name="Tracey A."/>
            <person name="Sims Y."/>
            <person name="Jarvis E.D."/>
        </authorList>
    </citation>
    <scope>NUCLEOTIDE SEQUENCE [LARGE SCALE GENOMIC DNA]</scope>
</reference>
<feature type="domain" description="MACPF" evidence="23">
    <location>
        <begin position="152"/>
        <end position="510"/>
    </location>
</feature>
<dbReference type="GO" id="GO:0006958">
    <property type="term" value="P:complement activation, classical pathway"/>
    <property type="evidence" value="ECO:0007669"/>
    <property type="project" value="UniProtKB-KW"/>
</dbReference>
<name>A0A4W4DSA5_ELEEL</name>
<dbReference type="InterPro" id="IPR000742">
    <property type="entry name" value="EGF"/>
</dbReference>
<keyword evidence="25" id="KW-1185">Reference proteome</keyword>
<sequence length="595" mass="67704">MSVFLTYFGHCAFLTFFCLSHLHISSDAFWNSSQSRINTFYRRARHVDSLDPIDCKMRSWSSWTPCDACTEKTLRFQFVEEHSQFGGTECMHSQWDEKLCPLEGECEVQDDCGEMYTCHETGRCIDKKLRCNGEWDCGFGSDEEECEEIRSRETKCVGMLPIAGAEKATQGYNSLSDDFVNPVLDPKYFGGVCEYIYNGEWRKLTYDAFCENLYYNDIEKYFRKPHNFLFYRLMAHSISEGSSEYYTDAVSFLEARRTEASVNFGRTFGVQQVEVGVSMSSSFKFFSNISQHDSKEVGFVRLVSKVETAQFKMRSRDLMLHEDMLQSLLELPQHYDFGSYAHFLNEYGTHYITHGTIGGLLEYVVLVNKEAMKRKLEGHDVSQCLGASLGLSKPVFAGVTAEIKAQHQKCASVGFLNRERVSHSGLINDVITYVKGGITGPAAAKLVINDANSYRKWGESLKYNPAVIEFEAVPIYELVRFSTVAEQMKTRLPLLKQAWEEYMQQFNPCRCAPCRNNGIPVLSRTACSCLCREGYSGLACEKTTRKGPTHGAWSCWGEWTPCLSGMKTRHRECNNPQPKDNGFPCQGSSVQRKIC</sequence>
<keyword evidence="9" id="KW-0812">Transmembrane</keyword>
<gene>
    <name evidence="24" type="primary">C8A</name>
</gene>
<evidence type="ECO:0000256" key="5">
    <source>
        <dbReference type="ARBA" id="ARBA00022525"/>
    </source>
</evidence>
<dbReference type="PRINTS" id="PR00764">
    <property type="entry name" value="COMPLEMENTC9"/>
</dbReference>
<dbReference type="PANTHER" id="PTHR45742:SF1">
    <property type="entry name" value="COMPLEMENT COMPONENT C8 ALPHA CHAIN"/>
    <property type="match status" value="1"/>
</dbReference>
<dbReference type="Pfam" id="PF00090">
    <property type="entry name" value="TSP_1"/>
    <property type="match status" value="1"/>
</dbReference>
<comment type="subcellular location">
    <subcellularLocation>
        <location evidence="2">Secreted</location>
    </subcellularLocation>
    <subcellularLocation>
        <location evidence="1">Target cell membrane</location>
        <topology evidence="1">Multi-pass membrane protein</topology>
    </subcellularLocation>
</comment>
<dbReference type="GO" id="GO:0005579">
    <property type="term" value="C:membrane attack complex"/>
    <property type="evidence" value="ECO:0007669"/>
    <property type="project" value="UniProtKB-KW"/>
</dbReference>
<evidence type="ECO:0000256" key="13">
    <source>
        <dbReference type="ARBA" id="ARBA00022859"/>
    </source>
</evidence>
<evidence type="ECO:0000256" key="2">
    <source>
        <dbReference type="ARBA" id="ARBA00004613"/>
    </source>
</evidence>
<evidence type="ECO:0000256" key="18">
    <source>
        <dbReference type="ARBA" id="ARBA00023162"/>
    </source>
</evidence>
<dbReference type="CDD" id="cd00112">
    <property type="entry name" value="LDLa"/>
    <property type="match status" value="1"/>
</dbReference>
<evidence type="ECO:0000256" key="12">
    <source>
        <dbReference type="ARBA" id="ARBA00022852"/>
    </source>
</evidence>
<keyword evidence="15" id="KW-0473">Membrane attack complex</keyword>
<evidence type="ECO:0000256" key="15">
    <source>
        <dbReference type="ARBA" id="ARBA00023058"/>
    </source>
</evidence>
<evidence type="ECO:0000256" key="1">
    <source>
        <dbReference type="ARBA" id="ARBA00004276"/>
    </source>
</evidence>
<keyword evidence="14" id="KW-0180">Complement pathway</keyword>
<dbReference type="PRINTS" id="PR01705">
    <property type="entry name" value="TSP1REPEAT"/>
</dbReference>
<dbReference type="InterPro" id="IPR002172">
    <property type="entry name" value="LDrepeatLR_classA_rpt"/>
</dbReference>
<dbReference type="InterPro" id="IPR023415">
    <property type="entry name" value="LDLR_class-A_CS"/>
</dbReference>
<evidence type="ECO:0000256" key="14">
    <source>
        <dbReference type="ARBA" id="ARBA00022875"/>
    </source>
</evidence>
<keyword evidence="10 22" id="KW-0732">Signal</keyword>
<dbReference type="InterPro" id="IPR001862">
    <property type="entry name" value="MAC_perforin"/>
</dbReference>
<keyword evidence="19" id="KW-0325">Glycoprotein</keyword>
<dbReference type="SUPFAM" id="SSF57424">
    <property type="entry name" value="LDL receptor-like module"/>
    <property type="match status" value="1"/>
</dbReference>
<evidence type="ECO:0000256" key="19">
    <source>
        <dbReference type="ARBA" id="ARBA00023180"/>
    </source>
</evidence>
<reference evidence="24" key="4">
    <citation type="submission" date="2025-08" db="UniProtKB">
        <authorList>
            <consortium name="Ensembl"/>
        </authorList>
    </citation>
    <scope>IDENTIFICATION</scope>
</reference>
<dbReference type="GO" id="GO:0005576">
    <property type="term" value="C:extracellular region"/>
    <property type="evidence" value="ECO:0007669"/>
    <property type="project" value="UniProtKB-SubCell"/>
</dbReference>
<dbReference type="PROSITE" id="PS01209">
    <property type="entry name" value="LDLRA_1"/>
    <property type="match status" value="1"/>
</dbReference>
<dbReference type="PROSITE" id="PS50092">
    <property type="entry name" value="TSP1"/>
    <property type="match status" value="1"/>
</dbReference>
<dbReference type="InterPro" id="IPR020863">
    <property type="entry name" value="MACPF_CS"/>
</dbReference>
<feature type="signal peptide" evidence="22">
    <location>
        <begin position="1"/>
        <end position="28"/>
    </location>
</feature>
<feature type="disulfide bond" evidence="21">
    <location>
        <begin position="112"/>
        <end position="124"/>
    </location>
</feature>
<dbReference type="InterPro" id="IPR048831">
    <property type="entry name" value="C8A_B_C6_EGF-like"/>
</dbReference>
<dbReference type="InterPro" id="IPR020864">
    <property type="entry name" value="MACPF"/>
</dbReference>